<dbReference type="HAMAP" id="MF_02065">
    <property type="entry name" value="MltG"/>
    <property type="match status" value="1"/>
</dbReference>
<comment type="caution">
    <text evidence="9">The sequence shown here is derived from an EMBL/GenBank/DDBJ whole genome shotgun (WGS) entry which is preliminary data.</text>
</comment>
<dbReference type="OrthoDB" id="9814591at2"/>
<dbReference type="RefSeq" id="WP_130549801.1">
    <property type="nucleotide sequence ID" value="NZ_SHMC01000001.1"/>
</dbReference>
<dbReference type="PANTHER" id="PTHR30518">
    <property type="entry name" value="ENDOLYTIC MUREIN TRANSGLYCOSYLASE"/>
    <property type="match status" value="1"/>
</dbReference>
<keyword evidence="5 7" id="KW-0456">Lyase</keyword>
<reference evidence="9 10" key="1">
    <citation type="submission" date="2019-02" db="EMBL/GenBank/DDBJ databases">
        <title>WGS of Pseudoxanthomonas species novum from clinical isolates.</title>
        <authorList>
            <person name="Bernier A.-M."/>
            <person name="Bernard K."/>
            <person name="Vachon A."/>
        </authorList>
    </citation>
    <scope>NUCLEOTIDE SEQUENCE [LARGE SCALE GENOMIC DNA]</scope>
    <source>
        <strain evidence="9 10">NML171200</strain>
    </source>
</reference>
<evidence type="ECO:0000256" key="3">
    <source>
        <dbReference type="ARBA" id="ARBA00022989"/>
    </source>
</evidence>
<gene>
    <name evidence="7 9" type="primary">mltG</name>
    <name evidence="9" type="ORF">EA660_01070</name>
</gene>
<name>A0A4Q8LFQ0_9GAMM</name>
<evidence type="ECO:0000313" key="9">
    <source>
        <dbReference type="EMBL" id="TAA28221.1"/>
    </source>
</evidence>
<dbReference type="CDD" id="cd08010">
    <property type="entry name" value="MltG_like"/>
    <property type="match status" value="1"/>
</dbReference>
<accession>A0A4Q8LFQ0</accession>
<keyword evidence="6 7" id="KW-0961">Cell wall biogenesis/degradation</keyword>
<dbReference type="Proteomes" id="UP000292627">
    <property type="component" value="Unassembled WGS sequence"/>
</dbReference>
<evidence type="ECO:0000313" key="10">
    <source>
        <dbReference type="Proteomes" id="UP000292627"/>
    </source>
</evidence>
<keyword evidence="4 7" id="KW-0472">Membrane</keyword>
<feature type="transmembrane region" description="Helical" evidence="7">
    <location>
        <begin position="12"/>
        <end position="31"/>
    </location>
</feature>
<dbReference type="GO" id="GO:0005886">
    <property type="term" value="C:plasma membrane"/>
    <property type="evidence" value="ECO:0007669"/>
    <property type="project" value="UniProtKB-SubCell"/>
</dbReference>
<evidence type="ECO:0000256" key="4">
    <source>
        <dbReference type="ARBA" id="ARBA00023136"/>
    </source>
</evidence>
<dbReference type="InterPro" id="IPR003770">
    <property type="entry name" value="MLTG-like"/>
</dbReference>
<keyword evidence="1 7" id="KW-1003">Cell membrane</keyword>
<dbReference type="Pfam" id="PF02618">
    <property type="entry name" value="YceG"/>
    <property type="match status" value="1"/>
</dbReference>
<dbReference type="GO" id="GO:0071555">
    <property type="term" value="P:cell wall organization"/>
    <property type="evidence" value="ECO:0007669"/>
    <property type="project" value="UniProtKB-KW"/>
</dbReference>
<feature type="region of interest" description="Disordered" evidence="8">
    <location>
        <begin position="348"/>
        <end position="375"/>
    </location>
</feature>
<evidence type="ECO:0000256" key="7">
    <source>
        <dbReference type="HAMAP-Rule" id="MF_02065"/>
    </source>
</evidence>
<keyword evidence="3 7" id="KW-1133">Transmembrane helix</keyword>
<evidence type="ECO:0000256" key="8">
    <source>
        <dbReference type="SAM" id="MobiDB-lite"/>
    </source>
</evidence>
<dbReference type="PANTHER" id="PTHR30518:SF2">
    <property type="entry name" value="ENDOLYTIC MUREIN TRANSGLYCOSYLASE"/>
    <property type="match status" value="1"/>
</dbReference>
<comment type="similarity">
    <text evidence="7">Belongs to the transglycosylase MltG family.</text>
</comment>
<dbReference type="GO" id="GO:0009252">
    <property type="term" value="P:peptidoglycan biosynthetic process"/>
    <property type="evidence" value="ECO:0007669"/>
    <property type="project" value="UniProtKB-UniRule"/>
</dbReference>
<dbReference type="GO" id="GO:0008932">
    <property type="term" value="F:lytic endotransglycosylase activity"/>
    <property type="evidence" value="ECO:0007669"/>
    <property type="project" value="UniProtKB-UniRule"/>
</dbReference>
<keyword evidence="2 7" id="KW-0812">Transmembrane</keyword>
<comment type="function">
    <text evidence="7">Functions as a peptidoglycan terminase that cleaves nascent peptidoglycan strands endolytically to terminate their elongation.</text>
</comment>
<proteinExistence type="inferred from homology"/>
<dbReference type="NCBIfam" id="TIGR00247">
    <property type="entry name" value="endolytic transglycosylase MltG"/>
    <property type="match status" value="1"/>
</dbReference>
<dbReference type="Gene3D" id="3.30.160.60">
    <property type="entry name" value="Classic Zinc Finger"/>
    <property type="match status" value="1"/>
</dbReference>
<dbReference type="EMBL" id="SHMC01000001">
    <property type="protein sequence ID" value="TAA28221.1"/>
    <property type="molecule type" value="Genomic_DNA"/>
</dbReference>
<evidence type="ECO:0000256" key="6">
    <source>
        <dbReference type="ARBA" id="ARBA00023316"/>
    </source>
</evidence>
<comment type="catalytic activity">
    <reaction evidence="7">
        <text>a peptidoglycan chain = a peptidoglycan chain with N-acetyl-1,6-anhydromuramyl-[peptide] at the reducing end + a peptidoglycan chain with N-acetylglucosamine at the non-reducing end.</text>
        <dbReference type="EC" id="4.2.2.29"/>
    </reaction>
</comment>
<dbReference type="AlphaFoldDB" id="A0A4Q8LFQ0"/>
<feature type="site" description="Important for catalytic activity" evidence="7">
    <location>
        <position position="228"/>
    </location>
</feature>
<keyword evidence="7" id="KW-0997">Cell inner membrane</keyword>
<evidence type="ECO:0000256" key="2">
    <source>
        <dbReference type="ARBA" id="ARBA00022692"/>
    </source>
</evidence>
<protein>
    <recommendedName>
        <fullName evidence="7">Endolytic murein transglycosylase</fullName>
        <ecNumber evidence="7">4.2.2.29</ecNumber>
    </recommendedName>
    <alternativeName>
        <fullName evidence="7">Peptidoglycan lytic transglycosylase</fullName>
    </alternativeName>
    <alternativeName>
        <fullName evidence="7">Peptidoglycan polymerization terminase</fullName>
    </alternativeName>
</protein>
<evidence type="ECO:0000256" key="5">
    <source>
        <dbReference type="ARBA" id="ARBA00023239"/>
    </source>
</evidence>
<sequence length="375" mass="40949">MASGCKRGCRALVFIVVLLALAVAAVGVWGWQHYQAFQSQPLPGLKPDQVAQVRQGDSFRGVLAHLRAQGITTGADIEWQLLARRLDAAGKLKVGEYALEPGVTTPRSLLQAMRAGRTIQYRFTIVEGWNIRQLRAALNAATPLRHETTQLDDAALMARLGYPGQHPEGRFLPETYLYARGDSDLEVLKRAHEAMDKTLAALWATRAPELPLDSPEQALVLASIVEKETGIAEERARIAGVFVRRLRLGMKLQTDPTVIYGIGSRYDGNIRRSDLTTDTPYNTYTRTGLTPTPIAMPGRAALDAALHPADGDALYFVALGDGSGRHVFSATLDQHNTAVRQYLDRLRRPPLPEDAAPAPGDVQAAPAQDARARQP</sequence>
<comment type="subcellular location">
    <subcellularLocation>
        <location evidence="7">Cell inner membrane</location>
        <topology evidence="7">Single-pass membrane protein</topology>
    </subcellularLocation>
</comment>
<dbReference type="EC" id="4.2.2.29" evidence="7"/>
<evidence type="ECO:0000256" key="1">
    <source>
        <dbReference type="ARBA" id="ARBA00022475"/>
    </source>
</evidence>
<organism evidence="9 10">
    <name type="scientific">Pseudoxanthomonas winnipegensis</name>
    <dbReference type="NCBI Taxonomy" id="2480810"/>
    <lineage>
        <taxon>Bacteria</taxon>
        <taxon>Pseudomonadati</taxon>
        <taxon>Pseudomonadota</taxon>
        <taxon>Gammaproteobacteria</taxon>
        <taxon>Lysobacterales</taxon>
        <taxon>Lysobacteraceae</taxon>
        <taxon>Pseudoxanthomonas</taxon>
    </lineage>
</organism>